<evidence type="ECO:0000313" key="9">
    <source>
        <dbReference type="Proteomes" id="UP000002724"/>
    </source>
</evidence>
<feature type="compositionally biased region" description="Pro residues" evidence="6">
    <location>
        <begin position="1337"/>
        <end position="1348"/>
    </location>
</feature>
<dbReference type="KEGG" id="pph:Ppha_1421"/>
<evidence type="ECO:0000256" key="2">
    <source>
        <dbReference type="ARBA" id="ARBA00022603"/>
    </source>
</evidence>
<dbReference type="STRING" id="324925.Ppha_1421"/>
<dbReference type="GO" id="GO:0003676">
    <property type="term" value="F:nucleic acid binding"/>
    <property type="evidence" value="ECO:0007669"/>
    <property type="project" value="InterPro"/>
</dbReference>
<dbReference type="Pfam" id="PF07669">
    <property type="entry name" value="Eco57I"/>
    <property type="match status" value="1"/>
</dbReference>
<evidence type="ECO:0000256" key="4">
    <source>
        <dbReference type="ARBA" id="ARBA00022691"/>
    </source>
</evidence>
<keyword evidence="2" id="KW-0489">Methyltransferase</keyword>
<dbReference type="HOGENOM" id="CLU_002881_0_0_10"/>
<proteinExistence type="predicted"/>
<keyword evidence="4" id="KW-0949">S-adenosyl-L-methionine</keyword>
<evidence type="ECO:0000259" key="7">
    <source>
        <dbReference type="Pfam" id="PF07669"/>
    </source>
</evidence>
<protein>
    <recommendedName>
        <fullName evidence="1">site-specific DNA-methyltransferase (adenine-specific)</fullName>
        <ecNumber evidence="1">2.1.1.72</ecNumber>
    </recommendedName>
</protein>
<dbReference type="InterPro" id="IPR050953">
    <property type="entry name" value="N4_N6_ade-DNA_methylase"/>
</dbReference>
<keyword evidence="9" id="KW-1185">Reference proteome</keyword>
<dbReference type="InterPro" id="IPR029063">
    <property type="entry name" value="SAM-dependent_MTases_sf"/>
</dbReference>
<comment type="catalytic activity">
    <reaction evidence="5">
        <text>a 2'-deoxyadenosine in DNA + S-adenosyl-L-methionine = an N(6)-methyl-2'-deoxyadenosine in DNA + S-adenosyl-L-homocysteine + H(+)</text>
        <dbReference type="Rhea" id="RHEA:15197"/>
        <dbReference type="Rhea" id="RHEA-COMP:12418"/>
        <dbReference type="Rhea" id="RHEA-COMP:12419"/>
        <dbReference type="ChEBI" id="CHEBI:15378"/>
        <dbReference type="ChEBI" id="CHEBI:57856"/>
        <dbReference type="ChEBI" id="CHEBI:59789"/>
        <dbReference type="ChEBI" id="CHEBI:90615"/>
        <dbReference type="ChEBI" id="CHEBI:90616"/>
        <dbReference type="EC" id="2.1.1.72"/>
    </reaction>
</comment>
<dbReference type="EMBL" id="CP001110">
    <property type="protein sequence ID" value="ACF43680.1"/>
    <property type="molecule type" value="Genomic_DNA"/>
</dbReference>
<evidence type="ECO:0000256" key="6">
    <source>
        <dbReference type="SAM" id="MobiDB-lite"/>
    </source>
</evidence>
<accession>B4S9Y4</accession>
<dbReference type="REBASE" id="18540">
    <property type="entry name" value="PphBUORF1421P"/>
</dbReference>
<keyword evidence="3" id="KW-0808">Transferase</keyword>
<dbReference type="EC" id="2.1.1.72" evidence="1"/>
<sequence>MIYPSIRIEGAILSPDILEKLEDIAGQRPVDFGLEPSVKVKEEIARAWADAQDYWRLFNRKLETLKKESPATTETRNLWVVPLLGLLGYQLEFEAKSIELNAKLYPISHRITNRGGAAIHITGSNEPAGLDRKPEKAALRMSAHAMLQEYLNLTEQLYGIVTNGRVLRLLRDSSRLVKLTYLEFDLDRIFTDGLFADFAVLYRLLHVTRLPQTIETSATSLLEGYHQETIEQGSRIRDGLRLAVKEALKTLGTGFLEHPENHELRQQVASGELRPDVYFNQLLRLIYRLLFLMVIEERGMVFPKGTATKKSTIYVQHYSIERLRRQARNRSLQVTCYSDGWLQLLSTFHLFEDRDGAAALGTTLLGGQLFSPANLGLLPHCTLSNKALYSTLEQLCFFTLPENGQRMPVNFGGLATEEFGSVYESLLELHPFTDLLPTPLFDFRHAAGNERKTTGSYYTHAALVESLLQSALDPHIDEAEKSTTPEKSILALKVCDPACGSGHFLIAAAQRIARRLARLRAGDEEPSPELLHHTLREVIGHCIFGVDINPMAAELCRVGLWLEAMEPGKPLSFLEHHIRVGNSLMGTTPELIAAGLPNEAFKPIEGDNKKACAVLKKWNRGSREGLGPLFAQQDEQQQQHLQATALAIEEMPDDDLQSILDKKIARFHLENEEEYRIKKMVADAWCAAFVIEKSFSEPGIERTAFGITQSLLLHILDQNLTREHQNIVDEVKKLAESYQFFHWHLAYPEVYARGGFDVILGNPPWERVKLQEKEWFAERCEAIAMASNASARKRLIRELNATNPALQDEFLASLRKAEGESHFLRNSGRFPLCGRGDINLYTVFAELMRSQLNQQGRMGAVLPSGIASDDTTKFFFQDLIEKQSLVSLFDFENRKKIFPAVDSRMKFCLFTAGGGETPTAREAVFVFFAHDVDDLKNPDRQITLSPADILLLNPNTRTCPIFRSRADAELTKAIYRRVPVLIKEGSPEQNPWGIRFSRMFDMSNDSHLFRTREQLVGDGWHLKGNIFHRDGEVYLPLYEAKMIHHFDDRWATYDHNDDTHDVTLAEKQQSDFFVMPRYWVPEQDVLSRLEERWDKQWLMGFRDITNTTNERTAIFSVMPPNGVGHTCPIVLSDRQTREIGMLLLNLSTFALDFSARQKIGGTHLTYGYLNQLPLLDPDAYSRPVLWDKLQPEMGNWLLPRLLELTCTAWDLEYFAQDCGWSGLPFRWNEDRRFLLCCELDAAFFNLYLTADKHGEWIRAEKSAGAVQDESSKELIELKRYFPTPRQAVEHVMDSFPIVKRKDEAEHGSYRTKEVILEIYDAMAEAIRTGIPYQTKLNPPPADPSCCHPPKPEALI</sequence>
<dbReference type="OrthoDB" id="593376at2"/>
<evidence type="ECO:0000256" key="1">
    <source>
        <dbReference type="ARBA" id="ARBA00011900"/>
    </source>
</evidence>
<dbReference type="PANTHER" id="PTHR33841:SF1">
    <property type="entry name" value="DNA METHYLTRANSFERASE A"/>
    <property type="match status" value="1"/>
</dbReference>
<evidence type="ECO:0000256" key="3">
    <source>
        <dbReference type="ARBA" id="ARBA00022679"/>
    </source>
</evidence>
<dbReference type="InterPro" id="IPR002052">
    <property type="entry name" value="DNA_methylase_N6_adenine_CS"/>
</dbReference>
<feature type="domain" description="Type II methyltransferase M.TaqI-like" evidence="7">
    <location>
        <begin position="541"/>
        <end position="773"/>
    </location>
</feature>
<organism evidence="8 9">
    <name type="scientific">Pelodictyon phaeoclathratiforme (strain DSM 5477 / BU-1)</name>
    <dbReference type="NCBI Taxonomy" id="324925"/>
    <lineage>
        <taxon>Bacteria</taxon>
        <taxon>Pseudomonadati</taxon>
        <taxon>Chlorobiota</taxon>
        <taxon>Chlorobiia</taxon>
        <taxon>Chlorobiales</taxon>
        <taxon>Chlorobiaceae</taxon>
        <taxon>Chlorobium/Pelodictyon group</taxon>
        <taxon>Pelodictyon</taxon>
    </lineage>
</organism>
<dbReference type="PROSITE" id="PS00092">
    <property type="entry name" value="N6_MTASE"/>
    <property type="match status" value="1"/>
</dbReference>
<dbReference type="Proteomes" id="UP000002724">
    <property type="component" value="Chromosome"/>
</dbReference>
<dbReference type="InterPro" id="IPR011639">
    <property type="entry name" value="MethylTrfase_TaqI-like_dom"/>
</dbReference>
<gene>
    <name evidence="8" type="ordered locus">Ppha_1421</name>
</gene>
<dbReference type="Gene3D" id="3.40.50.150">
    <property type="entry name" value="Vaccinia Virus protein VP39"/>
    <property type="match status" value="2"/>
</dbReference>
<dbReference type="eggNOG" id="COG1002">
    <property type="taxonomic scope" value="Bacteria"/>
</dbReference>
<dbReference type="GO" id="GO:0009007">
    <property type="term" value="F:site-specific DNA-methyltransferase (adenine-specific) activity"/>
    <property type="evidence" value="ECO:0007669"/>
    <property type="project" value="UniProtKB-EC"/>
</dbReference>
<evidence type="ECO:0000256" key="5">
    <source>
        <dbReference type="ARBA" id="ARBA00047942"/>
    </source>
</evidence>
<dbReference type="RefSeq" id="WP_012508168.1">
    <property type="nucleotide sequence ID" value="NC_011060.1"/>
</dbReference>
<reference evidence="8 9" key="1">
    <citation type="submission" date="2008-06" db="EMBL/GenBank/DDBJ databases">
        <title>Complete sequence of Pelodictyon phaeoclathratiforme BU-1.</title>
        <authorList>
            <consortium name="US DOE Joint Genome Institute"/>
            <person name="Lucas S."/>
            <person name="Copeland A."/>
            <person name="Lapidus A."/>
            <person name="Glavina del Rio T."/>
            <person name="Dalin E."/>
            <person name="Tice H."/>
            <person name="Bruce D."/>
            <person name="Goodwin L."/>
            <person name="Pitluck S."/>
            <person name="Schmutz J."/>
            <person name="Larimer F."/>
            <person name="Land M."/>
            <person name="Hauser L."/>
            <person name="Kyrpides N."/>
            <person name="Mikhailova N."/>
            <person name="Liu Z."/>
            <person name="Li T."/>
            <person name="Zhao F."/>
            <person name="Overmann J."/>
            <person name="Bryant D.A."/>
            <person name="Richardson P."/>
        </authorList>
    </citation>
    <scope>NUCLEOTIDE SEQUENCE [LARGE SCALE GENOMIC DNA]</scope>
    <source>
        <strain evidence="9">DSM 5477 / BU-1</strain>
    </source>
</reference>
<dbReference type="GO" id="GO:0032259">
    <property type="term" value="P:methylation"/>
    <property type="evidence" value="ECO:0007669"/>
    <property type="project" value="UniProtKB-KW"/>
</dbReference>
<dbReference type="SUPFAM" id="SSF53335">
    <property type="entry name" value="S-adenosyl-L-methionine-dependent methyltransferases"/>
    <property type="match status" value="1"/>
</dbReference>
<feature type="region of interest" description="Disordered" evidence="6">
    <location>
        <begin position="1333"/>
        <end position="1355"/>
    </location>
</feature>
<dbReference type="GO" id="GO:0006304">
    <property type="term" value="P:DNA modification"/>
    <property type="evidence" value="ECO:0007669"/>
    <property type="project" value="InterPro"/>
</dbReference>
<dbReference type="PANTHER" id="PTHR33841">
    <property type="entry name" value="DNA METHYLTRANSFERASE YEEA-RELATED"/>
    <property type="match status" value="1"/>
</dbReference>
<dbReference type="PRINTS" id="PR00507">
    <property type="entry name" value="N12N6MTFRASE"/>
</dbReference>
<evidence type="ECO:0000313" key="8">
    <source>
        <dbReference type="EMBL" id="ACF43680.1"/>
    </source>
</evidence>
<name>B4S9Y4_PELPB</name>